<dbReference type="SUPFAM" id="SSF74853">
    <property type="entry name" value="Lamin A/C globular tail domain"/>
    <property type="match status" value="1"/>
</dbReference>
<reference evidence="3" key="1">
    <citation type="submission" date="2016-11" db="UniProtKB">
        <authorList>
            <consortium name="WormBaseParasite"/>
        </authorList>
    </citation>
    <scope>IDENTIFICATION</scope>
</reference>
<keyword evidence="2" id="KW-1185">Reference proteome</keyword>
<feature type="compositionally biased region" description="Acidic residues" evidence="1">
    <location>
        <begin position="278"/>
        <end position="291"/>
    </location>
</feature>
<proteinExistence type="predicted"/>
<evidence type="ECO:0000313" key="3">
    <source>
        <dbReference type="WBParaSite" id="maker-uti_cns_0025579-snap-gene-0.2-mRNA-1"/>
    </source>
</evidence>
<dbReference type="AlphaFoldDB" id="A0A1I8IXI1"/>
<evidence type="ECO:0000256" key="1">
    <source>
        <dbReference type="SAM" id="MobiDB-lite"/>
    </source>
</evidence>
<feature type="region of interest" description="Disordered" evidence="1">
    <location>
        <begin position="265"/>
        <end position="297"/>
    </location>
</feature>
<dbReference type="Proteomes" id="UP000095280">
    <property type="component" value="Unplaced"/>
</dbReference>
<sequence>IWARGHRPLGSGSGDLEAGEPSWGVGANIVTSLYNMEGELVKSPALQRQMLTRRSQSARTPEADSCERLQRRRSSCDCRFAYDNGCLMTSSDVASAATATGVDATEIEMTTMESIDATEPEAADKAEDLCSYKLAASQASCWLRQLICVEADSTAAAAQSGDEESDRQEDDTGEIESQLESLYAQFHSLSANSQLDVPEHLRPRQLRQLRARQAAVSACLTEARSLDRRRQLQLAAERAAIFDKLRACRARLELVAKCAARLDRNRPSTGGSSVGGEDSADGELDVDDESSEIDRDRRLVRDSAARARRTVNDLMEAAAKAKAAFSWRGRRLLIDCADCLGRRADKLEERGRDATVCDEDAADAAESETDEVDNPRMLARVETRLSDFLSGDNRRVSLECRRLKKILDEYELSRLLLSFAADLCTDAERIAPTDAVLDDDVDARQSTLSAVDSQPSVDLLHRKHRLEQLESKLAVSTESLNQLIDLTQARQSIRRELELRAVRLRHLRELSDAGGTGRFNPADFLAEDEIEAVQSTTPKFLAAKSAKLENLAGRIRDELSKVANFDSVDRLLEAEKAADKRRLKSAERGHAGAAQLRLKKGKLFFLR</sequence>
<dbReference type="InterPro" id="IPR036415">
    <property type="entry name" value="Lamin_tail_dom_sf"/>
</dbReference>
<evidence type="ECO:0000313" key="2">
    <source>
        <dbReference type="Proteomes" id="UP000095280"/>
    </source>
</evidence>
<dbReference type="WBParaSite" id="maker-uti_cns_0025579-snap-gene-0.2-mRNA-1">
    <property type="protein sequence ID" value="maker-uti_cns_0025579-snap-gene-0.2-mRNA-1"/>
    <property type="gene ID" value="maker-uti_cns_0025579-snap-gene-0.2"/>
</dbReference>
<accession>A0A1I8IXI1</accession>
<feature type="region of interest" description="Disordered" evidence="1">
    <location>
        <begin position="1"/>
        <end position="21"/>
    </location>
</feature>
<organism evidence="2 3">
    <name type="scientific">Macrostomum lignano</name>
    <dbReference type="NCBI Taxonomy" id="282301"/>
    <lineage>
        <taxon>Eukaryota</taxon>
        <taxon>Metazoa</taxon>
        <taxon>Spiralia</taxon>
        <taxon>Lophotrochozoa</taxon>
        <taxon>Platyhelminthes</taxon>
        <taxon>Rhabditophora</taxon>
        <taxon>Macrostomorpha</taxon>
        <taxon>Macrostomida</taxon>
        <taxon>Macrostomidae</taxon>
        <taxon>Macrostomum</taxon>
    </lineage>
</organism>
<name>A0A1I8IXI1_9PLAT</name>
<protein>
    <submittedName>
        <fullName evidence="3">DUF4201 domain-containing protein</fullName>
    </submittedName>
</protein>